<dbReference type="EMBL" id="JAUKUD010000006">
    <property type="protein sequence ID" value="KAK0740684.1"/>
    <property type="molecule type" value="Genomic_DNA"/>
</dbReference>
<gene>
    <name evidence="3" type="ORF">B0T18DRAFT_393454</name>
</gene>
<dbReference type="GO" id="GO:0005524">
    <property type="term" value="F:ATP binding"/>
    <property type="evidence" value="ECO:0007669"/>
    <property type="project" value="InterPro"/>
</dbReference>
<dbReference type="InterPro" id="IPR027417">
    <property type="entry name" value="P-loop_NTPase"/>
</dbReference>
<dbReference type="PANTHER" id="PTHR28122:SF1">
    <property type="entry name" value="E3 UBIQUITIN-PROTEIN LIGASE SUBSTRATE RECEPTOR MMS22"/>
    <property type="match status" value="1"/>
</dbReference>
<dbReference type="GO" id="GO:0005634">
    <property type="term" value="C:nucleus"/>
    <property type="evidence" value="ECO:0007669"/>
    <property type="project" value="InterPro"/>
</dbReference>
<keyword evidence="4" id="KW-1185">Reference proteome</keyword>
<feature type="compositionally biased region" description="Low complexity" evidence="1">
    <location>
        <begin position="211"/>
        <end position="233"/>
    </location>
</feature>
<dbReference type="Pfam" id="PF00004">
    <property type="entry name" value="AAA"/>
    <property type="match status" value="1"/>
</dbReference>
<feature type="region of interest" description="Disordered" evidence="1">
    <location>
        <begin position="307"/>
        <end position="497"/>
    </location>
</feature>
<feature type="region of interest" description="Disordered" evidence="1">
    <location>
        <begin position="933"/>
        <end position="988"/>
    </location>
</feature>
<dbReference type="GO" id="GO:0031297">
    <property type="term" value="P:replication fork processing"/>
    <property type="evidence" value="ECO:0007669"/>
    <property type="project" value="InterPro"/>
</dbReference>
<proteinExistence type="predicted"/>
<feature type="region of interest" description="Disordered" evidence="1">
    <location>
        <begin position="2186"/>
        <end position="2308"/>
    </location>
</feature>
<comment type="caution">
    <text evidence="3">The sequence shown here is derived from an EMBL/GenBank/DDBJ whole genome shotgun (WGS) entry which is preliminary data.</text>
</comment>
<dbReference type="SUPFAM" id="SSF52540">
    <property type="entry name" value="P-loop containing nucleoside triphosphate hydrolases"/>
    <property type="match status" value="1"/>
</dbReference>
<feature type="region of interest" description="Disordered" evidence="1">
    <location>
        <begin position="2724"/>
        <end position="2754"/>
    </location>
</feature>
<feature type="compositionally biased region" description="Polar residues" evidence="1">
    <location>
        <begin position="74"/>
        <end position="97"/>
    </location>
</feature>
<dbReference type="SMART" id="SM00382">
    <property type="entry name" value="AAA"/>
    <property type="match status" value="1"/>
</dbReference>
<dbReference type="Gene3D" id="1.10.8.60">
    <property type="match status" value="1"/>
</dbReference>
<dbReference type="InterPro" id="IPR019021">
    <property type="entry name" value="Mms22"/>
</dbReference>
<feature type="compositionally biased region" description="Acidic residues" evidence="1">
    <location>
        <begin position="655"/>
        <end position="665"/>
    </location>
</feature>
<name>A0AA40JZB8_9PEZI</name>
<feature type="compositionally biased region" description="Polar residues" evidence="1">
    <location>
        <begin position="2740"/>
        <end position="2754"/>
    </location>
</feature>
<dbReference type="Pfam" id="PF17862">
    <property type="entry name" value="AAA_lid_3"/>
    <property type="match status" value="1"/>
</dbReference>
<feature type="compositionally biased region" description="Acidic residues" evidence="1">
    <location>
        <begin position="316"/>
        <end position="330"/>
    </location>
</feature>
<dbReference type="Proteomes" id="UP001172155">
    <property type="component" value="Unassembled WGS sequence"/>
</dbReference>
<feature type="compositionally biased region" description="Polar residues" evidence="1">
    <location>
        <begin position="455"/>
        <end position="479"/>
    </location>
</feature>
<feature type="compositionally biased region" description="Low complexity" evidence="1">
    <location>
        <begin position="2202"/>
        <end position="2214"/>
    </location>
</feature>
<feature type="compositionally biased region" description="Low complexity" evidence="1">
    <location>
        <begin position="178"/>
        <end position="196"/>
    </location>
</feature>
<feature type="region of interest" description="Disordered" evidence="1">
    <location>
        <begin position="3056"/>
        <end position="3098"/>
    </location>
</feature>
<feature type="region of interest" description="Disordered" evidence="1">
    <location>
        <begin position="1"/>
        <end position="278"/>
    </location>
</feature>
<sequence length="3664" mass="398455">MKNWRESGVVPDSDDDDSDFDDDPPRDKSNELPATNGPKAKKPVTRDPATERDPLEGALATGKEGREKDIWDFLNSSPPQIRSTQASPKPASTSRNRQALDEEVWSVPGSPPVRPSRDALVPPSTPPRKGPGQQLSAGIEVLLGQKPIDRSQFRVTSDAPFPPDDVSKSYLRVPEPSPLSSPLSSPPSCLSDTPRYSPLPPRQRPPPSPPRRLSLPSQSPSRRLPLSSPRRLPLAPPPRTQTTQIPKPTPTSADDDLEIARQTNVQLERSLRPRKPIQQHPYLLESVKYTTFMKSHGVKPVKVAVEAEGAKKAAQEEDSQDQEFEGEESQEASNTLTKETDGSATLLMDEDLGLDELAPSPSPPKTSPAGVHLRPSSQPTDANNTPPSTFSDDDDDLPSLERLVREPQNERVRRLKRQSSGLLSARRKRQNRLPDSSQASSPPPQPKAPLDIWGLSSSPVANQTRNCEPSQILGNSSPVRTLRFPFGPLSPIRPLESGTADAPMLIEEEIESDSLSLAGGYASGADAPLLIEEASEGPNESDSGSSVDGSANGADVVRRNVRRIRGVLPASWLRLDQDTHRKAVQPERRSPEPEHIPVPRRGVAMPRTSTSGRPVSTQFPFEFDDSDDEPPQTVAKLSKAPAVTAPSIAIHQDFDDGSSLEEEDFIDRMLLGRKRQPGSPSAFRATKRQKKDPLTGRPKSRQPRISDVLSRSKSTAGVSTSGKAPPKPRRKDGMTLSTRSKPRKRAATPPRLSILDVMEPEAPKFVKIAARAVRKKQNLGRTSPSQKIIRLASRADNIDALSALRDWTSGKTRQKNSIRPSQARTTRPALEEVSSNDRSRSSMQQPGGLVRQISLSSLASTDPLEKSKKPPTHSTGKPPRRRGLQQSHAPEFAPAQLETADVRLDRSHLTAHKRSLDAFYRARNVAPSLDGFSEVALSPSRPPQQPQSASLERPPTRAALPRENAKSRVRKTRAPRHVDPEAPQYTRANDPLPVEISMVEDPPEQDLEVGDKLRGLGPFGAQSTHDFEVFPLDAGTFFHESTLIGRGDLRKAASIGHSDGIYHQKASVSFALDGLAMRWGGWNDNTSSEFGIVIDWITEQLTAENMPANGNPRVVEAADFVLHYLLGSLSVPNDDSEKALISRTLEVFSGFAARFQPTDWSKVSRQVKEAHLGVAVRFLVAVLAVLSLSKAPRNDPIQTLKIETLLRNLSVVTVKGLLSCGLDEIRDLYGNLQISSFRERGIRSSQTLANFWVVVIRVLESAEIPRSSFWDVTHSAMLSPRIVSGCDAQVFEQLWQDMFTLLPLGEVDIDGVLVPGLRKSSPLEGWALPQRLLKRIFELYNSKTRQPPGFNEYCRALIARCHYLVQQWGWVKSTGIIGVIFDFFGSHGLSNLRNEEVYRSPRFLEELGQSPSLSLEPEDRCFHIFVKLLALSIQRLKHLGRQNDIRNLVTRTLPNHDRQLLKENTVHQHDLGALRNHHDLLCTLFWAAPPEMRPSAHLVEKLVIAGAAHKEACLINLRAWSQLARFVASYDKTGAELRPFVAWSSNVFGQLLDQYLSAASDIEQQFRTLACEMPGISVDVRDKMIARNKATAMDLLHFSMKASLDVLRATVSFEATVGALNVGQLQKAFTALDFQSPGFDWSVLRVAVATLDHFFKQIDEASEEQYSSGESDKVDPQLLEDAVLLFNEKLAKDFFWMGRSIIGLPVEKRGETDSEQSLCAEKTVSLAARIAARFIKDGMTQLSSFFSSGRYCLFPDVPSKLATAERRYMPLFISILVKNYIFDFKDVGASSIFSLWLLFITKPFHHLGYEHYLAEVLMHQNLGFMERVNVSVGIAPDYNSNVDLFSCAMHFMRKKLREADSSQTSRLLRAEYDKNLQLVMQRMKDDLSHLKSDPAQHAIHIEFVRQIISLIKSHGVNISVVDPFFTQPGPDYSPPLQDPQLHTAGIVAYGVRLAEKDARAVPQLFHYLYNHFKIALGNGKLEQEREILAKAMRSEPSVLMFVLEFMLPTIVVVCHASCDAWLLLEVYADALGDLLSGKCVPRELSGEELGHAAALLEVVLKALRAKPDPSGESLVVRAVLAEVTDALRPFVVAELYGEPGEVEEGLKRAVEATRRYLVEGAAEPGVAEVEVDNSQVKDFARMVMADVRRSWVISEDFVTVQMAGGRPGTPSATQVGQGTRYKACSGPTAGVYRDSKPPPAAADPLAADKTPADTNKPDNASDTPPTADPPKDNTTIFPRPPPTTAATSPFRGARRRIVRPADDPSTAGPPPVPIPPSFLDRNVSLYESRPLQSSPPPPLSDDAPPPILDDDAKLAALLDPLRKAADDAVAPEKALGEVRLRKFRDAGEHKVCVELAAAVRAELEAARPKMGRKTVQRGVTVVAGVNFRGRGLGRELVEAVATELGADVVHLDAVTVAAGVGRYLNQNMHWNRGSVSMLGYAAAEMNGRCVPRVEMEEGEGMSMVVALPQRLRSFLSTKASAAESNYADGAWEELKLAKALEALVGCADVKRAAAGVGEERRDLIVHLNDYVEISSLHEGIITKLRDIVDSMWQRGRRVVLVGSSSSDVNKSTQWREQLVELGREGSHIIPLQAASDELSARESSDNFHENMHNVRTMLEAMLGTSVNVTFDTHEHGSLLLGEHHSLVLTLSQTVYDVQWVYRLVSLMVGGRTPRFDEFSLASLEYALQFMSERNKDWSTLYPSIRPPYYSPLLSARPPFSFSGNGTDDWNQPNAPDWKPNGSTPGHTPGSNLSQQNFDQHEKKLLSGLINAADIHTTFADIVVPPATKESLIGLTTLSLTRPDAFSYGVLKTERIPGCLLYGPPGTGKTLLAKAVAKESGAAMLEISAASINDMWLGQSEKNVRALFSLARKLSPAVIFLDEADALLGARHHAGPRGGGHRETITQFLREWDGLSDMRAFIMVATNRPFDLDEAVLRRLPRKILVDLPLAPERERILGVMLREEALAGDVDVPRLARETELYSGSDLKNLCVAAAMEAVREEVREKEKVEGEGGTYEFPEKRVLLGRHFEKGMREIGASISEDMESLKAIRKFDSQYGDGGRKKKGRRGMGFEVVPPEKGGNWRRNTSKPYDNNPHTTKKNHAIQRIWYHTTPISPPLTKATYASPTAFLYNPLACSNASICPPNSAITASLPPPIFTHGVFRPRLLVVRQLLCARRVARVEGGPELPQELGRSGVGGRPTTVHGHALEDLVLGRLTRGAGGGVRVLRGGDVARVALAVVVDADGAVEVDAATAAGGIEVDRFEVGGDEEEDIVGALVGSGGVGEGVRGLGGCLVGEGLVLLLDVERDLVGGGGVVEVAQVEAGKGRGVGVAGKGVGAIGGGGDLAVGGLDAGHDLTADAVEGLDDGHVGARAHLGVAAVAALEAALVLLVGLEVDDVGDLVGRDGAGPGDGGVGVEVAVKDGVGVVVVGDALAAELLVEAAEEELGPELGVVELGHVLVVDALDDGVLLEDELNLVDVNAELELVVLDARLDGRQHVVLALLLVELDGVGPQQADAGAPELLVKGCVRDELGLGRPGVGVGLAEGLVPLHERLVEFAVSQEHLIIEPPHHGCLGGVDGIGKRHGGGVRRAVGIRLGGRLARGFGGIWVPGHEGREDVADGIALAASVGGRVELEETALPAGIEVDILEVGAWGPTERSEGVEA</sequence>
<feature type="compositionally biased region" description="Polar residues" evidence="1">
    <location>
        <begin position="375"/>
        <end position="390"/>
    </location>
</feature>
<feature type="compositionally biased region" description="Polar residues" evidence="1">
    <location>
        <begin position="3084"/>
        <end position="3096"/>
    </location>
</feature>
<feature type="compositionally biased region" description="Pro residues" evidence="1">
    <location>
        <begin position="197"/>
        <end position="210"/>
    </location>
</feature>
<dbReference type="InterPro" id="IPR003959">
    <property type="entry name" value="ATPase_AAA_core"/>
</dbReference>
<protein>
    <submittedName>
        <fullName evidence="3">Mus7/MMS22 family-domain-containing protein</fullName>
    </submittedName>
</protein>
<accession>A0AA40JZB8</accession>
<feature type="compositionally biased region" description="Basic and acidic residues" evidence="1">
    <location>
        <begin position="402"/>
        <end position="412"/>
    </location>
</feature>
<feature type="compositionally biased region" description="Acidic residues" evidence="1">
    <location>
        <begin position="12"/>
        <end position="22"/>
    </location>
</feature>
<dbReference type="InterPro" id="IPR003593">
    <property type="entry name" value="AAA+_ATPase"/>
</dbReference>
<feature type="compositionally biased region" description="Polar residues" evidence="1">
    <location>
        <begin position="709"/>
        <end position="722"/>
    </location>
</feature>
<feature type="compositionally biased region" description="Polar residues" evidence="1">
    <location>
        <begin position="607"/>
        <end position="618"/>
    </location>
</feature>
<evidence type="ECO:0000256" key="1">
    <source>
        <dbReference type="SAM" id="MobiDB-lite"/>
    </source>
</evidence>
<feature type="region of interest" description="Disordered" evidence="1">
    <location>
        <begin position="578"/>
        <end position="753"/>
    </location>
</feature>
<reference evidence="3" key="1">
    <citation type="submission" date="2023-06" db="EMBL/GenBank/DDBJ databases">
        <title>Genome-scale phylogeny and comparative genomics of the fungal order Sordariales.</title>
        <authorList>
            <consortium name="Lawrence Berkeley National Laboratory"/>
            <person name="Hensen N."/>
            <person name="Bonometti L."/>
            <person name="Westerberg I."/>
            <person name="Brannstrom I.O."/>
            <person name="Guillou S."/>
            <person name="Cros-Aarteil S."/>
            <person name="Calhoun S."/>
            <person name="Haridas S."/>
            <person name="Kuo A."/>
            <person name="Mondo S."/>
            <person name="Pangilinan J."/>
            <person name="Riley R."/>
            <person name="LaButti K."/>
            <person name="Andreopoulos B."/>
            <person name="Lipzen A."/>
            <person name="Chen C."/>
            <person name="Yanf M."/>
            <person name="Daum C."/>
            <person name="Ng V."/>
            <person name="Clum A."/>
            <person name="Steindorff A."/>
            <person name="Ohm R."/>
            <person name="Martin F."/>
            <person name="Silar P."/>
            <person name="Natvig D."/>
            <person name="Lalanne C."/>
            <person name="Gautier V."/>
            <person name="Ament-velasquez S.L."/>
            <person name="Kruys A."/>
            <person name="Hutchinson M.I."/>
            <person name="Powell A.J."/>
            <person name="Barry K."/>
            <person name="Miller A.N."/>
            <person name="Grigoriev I.V."/>
            <person name="Debuchy R."/>
            <person name="Gladieux P."/>
            <person name="Thoren M.H."/>
            <person name="Johannesson H."/>
        </authorList>
    </citation>
    <scope>NUCLEOTIDE SEQUENCE</scope>
    <source>
        <strain evidence="3">SMH3187-1</strain>
    </source>
</reference>
<evidence type="ECO:0000313" key="4">
    <source>
        <dbReference type="Proteomes" id="UP001172155"/>
    </source>
</evidence>
<feature type="region of interest" description="Disordered" evidence="1">
    <location>
        <begin position="528"/>
        <end position="554"/>
    </location>
</feature>
<dbReference type="InterPro" id="IPR041569">
    <property type="entry name" value="AAA_lid_3"/>
</dbReference>
<dbReference type="Pfam" id="PF09462">
    <property type="entry name" value="Mus7"/>
    <property type="match status" value="1"/>
</dbReference>
<feature type="compositionally biased region" description="Basic and acidic residues" evidence="1">
    <location>
        <begin position="578"/>
        <end position="597"/>
    </location>
</feature>
<feature type="domain" description="AAA+ ATPase" evidence="2">
    <location>
        <begin position="2814"/>
        <end position="2949"/>
    </location>
</feature>
<feature type="compositionally biased region" description="Polar residues" evidence="1">
    <location>
        <begin position="538"/>
        <end position="549"/>
    </location>
</feature>
<feature type="compositionally biased region" description="Basic and acidic residues" evidence="1">
    <location>
        <begin position="44"/>
        <end position="55"/>
    </location>
</feature>
<dbReference type="GO" id="GO:0016887">
    <property type="term" value="F:ATP hydrolysis activity"/>
    <property type="evidence" value="ECO:0007669"/>
    <property type="project" value="InterPro"/>
</dbReference>
<feature type="compositionally biased region" description="Polar residues" evidence="1">
    <location>
        <begin position="809"/>
        <end position="825"/>
    </location>
</feature>
<evidence type="ECO:0000313" key="3">
    <source>
        <dbReference type="EMBL" id="KAK0740684.1"/>
    </source>
</evidence>
<feature type="region of interest" description="Disordered" evidence="1">
    <location>
        <begin position="809"/>
        <end position="889"/>
    </location>
</feature>
<organism evidence="3 4">
    <name type="scientific">Schizothecium vesticola</name>
    <dbReference type="NCBI Taxonomy" id="314040"/>
    <lineage>
        <taxon>Eukaryota</taxon>
        <taxon>Fungi</taxon>
        <taxon>Dikarya</taxon>
        <taxon>Ascomycota</taxon>
        <taxon>Pezizomycotina</taxon>
        <taxon>Sordariomycetes</taxon>
        <taxon>Sordariomycetidae</taxon>
        <taxon>Sordariales</taxon>
        <taxon>Schizotheciaceae</taxon>
        <taxon>Schizothecium</taxon>
    </lineage>
</organism>
<dbReference type="PANTHER" id="PTHR28122">
    <property type="entry name" value="E3 UBIQUITIN-PROTEIN LIGASE SUBSTRATE RECEPTOR MMS22"/>
    <property type="match status" value="1"/>
</dbReference>
<feature type="compositionally biased region" description="Polar residues" evidence="1">
    <location>
        <begin position="2724"/>
        <end position="2733"/>
    </location>
</feature>
<dbReference type="GO" id="GO:0000724">
    <property type="term" value="P:double-strand break repair via homologous recombination"/>
    <property type="evidence" value="ECO:0007669"/>
    <property type="project" value="TreeGrafter"/>
</dbReference>
<evidence type="ECO:0000259" key="2">
    <source>
        <dbReference type="SMART" id="SM00382"/>
    </source>
</evidence>
<feature type="compositionally biased region" description="Pro residues" evidence="1">
    <location>
        <begin position="2293"/>
        <end position="2307"/>
    </location>
</feature>
<dbReference type="Gene3D" id="3.40.50.300">
    <property type="entry name" value="P-loop containing nucleotide triphosphate hydrolases"/>
    <property type="match status" value="1"/>
</dbReference>
<dbReference type="GO" id="GO:0035361">
    <property type="term" value="C:Cul8-RING ubiquitin ligase complex"/>
    <property type="evidence" value="ECO:0007669"/>
    <property type="project" value="TreeGrafter"/>
</dbReference>
<feature type="compositionally biased region" description="Pro residues" evidence="1">
    <location>
        <begin position="2267"/>
        <end position="2276"/>
    </location>
</feature>